<feature type="non-terminal residue" evidence="8">
    <location>
        <position position="1"/>
    </location>
</feature>
<dbReference type="OrthoDB" id="9449069at2759"/>
<dbReference type="EMBL" id="SGJD01007514">
    <property type="protein sequence ID" value="KAB0389388.1"/>
    <property type="molecule type" value="Genomic_DNA"/>
</dbReference>
<comment type="subcellular location">
    <subcellularLocation>
        <location evidence="1">Secreted</location>
    </subcellularLocation>
</comment>
<dbReference type="Gene3D" id="2.80.10.50">
    <property type="match status" value="1"/>
</dbReference>
<comment type="function">
    <text evidence="7">Anti-inflammatory antagonist of interleukin-1 family of proinflammatory cytokines such as interleukin-1beta/IL1B and interleukin-1alpha/IL1A. Protects from immune dysregulation and uncontrolled systemic inflammation triggered by IL1 for a range of innate stimulatory agents such as pathogens.</text>
</comment>
<dbReference type="Proteomes" id="UP000437017">
    <property type="component" value="Unassembled WGS sequence"/>
</dbReference>
<gene>
    <name evidence="8" type="ORF">E2I00_011846</name>
</gene>
<comment type="similarity">
    <text evidence="2">Belongs to the IL-1 family.</text>
</comment>
<evidence type="ECO:0000313" key="8">
    <source>
        <dbReference type="EMBL" id="KAB0389388.1"/>
    </source>
</evidence>
<keyword evidence="4" id="KW-0964">Secreted</keyword>
<dbReference type="GO" id="GO:0005149">
    <property type="term" value="F:interleukin-1 receptor binding"/>
    <property type="evidence" value="ECO:0007669"/>
    <property type="project" value="InterPro"/>
</dbReference>
<protein>
    <recommendedName>
        <fullName evidence="3">Interleukin-1 receptor antagonist protein</fullName>
    </recommendedName>
    <alternativeName>
        <fullName evidence="6">IL1 inhibitor</fullName>
    </alternativeName>
</protein>
<evidence type="ECO:0000256" key="5">
    <source>
        <dbReference type="ARBA" id="ARBA00023157"/>
    </source>
</evidence>
<dbReference type="SMART" id="SM00125">
    <property type="entry name" value="IL1"/>
    <property type="match status" value="1"/>
</dbReference>
<dbReference type="PANTHER" id="PTHR10078:SF24">
    <property type="entry name" value="INTERLEUKIN-36 BETA"/>
    <property type="match status" value="1"/>
</dbReference>
<dbReference type="GO" id="GO:0019221">
    <property type="term" value="P:cytokine-mediated signaling pathway"/>
    <property type="evidence" value="ECO:0007669"/>
    <property type="project" value="TreeGrafter"/>
</dbReference>
<dbReference type="InterPro" id="IPR008996">
    <property type="entry name" value="IL1/FGF"/>
</dbReference>
<keyword evidence="5" id="KW-1015">Disulfide bond</keyword>
<evidence type="ECO:0000313" key="9">
    <source>
        <dbReference type="Proteomes" id="UP000437017"/>
    </source>
</evidence>
<dbReference type="InterPro" id="IPR003297">
    <property type="entry name" value="IL-1RA/IL-36"/>
</dbReference>
<evidence type="ECO:0000256" key="3">
    <source>
        <dbReference type="ARBA" id="ARBA00020519"/>
    </source>
</evidence>
<keyword evidence="9" id="KW-1185">Reference proteome</keyword>
<dbReference type="AlphaFoldDB" id="A0A643BNT8"/>
<evidence type="ECO:0000256" key="7">
    <source>
        <dbReference type="ARBA" id="ARBA00034096"/>
    </source>
</evidence>
<dbReference type="InterPro" id="IPR020877">
    <property type="entry name" value="IL-1_CS"/>
</dbReference>
<evidence type="ECO:0000256" key="1">
    <source>
        <dbReference type="ARBA" id="ARBA00004613"/>
    </source>
</evidence>
<dbReference type="SUPFAM" id="SSF50353">
    <property type="entry name" value="Cytokine"/>
    <property type="match status" value="1"/>
</dbReference>
<evidence type="ECO:0000256" key="6">
    <source>
        <dbReference type="ARBA" id="ARBA00032732"/>
    </source>
</evidence>
<dbReference type="GO" id="GO:0005615">
    <property type="term" value="C:extracellular space"/>
    <property type="evidence" value="ECO:0007669"/>
    <property type="project" value="InterPro"/>
</dbReference>
<accession>A0A643BNT8</accession>
<proteinExistence type="inferred from homology"/>
<dbReference type="GO" id="GO:0010628">
    <property type="term" value="P:positive regulation of gene expression"/>
    <property type="evidence" value="ECO:0007669"/>
    <property type="project" value="TreeGrafter"/>
</dbReference>
<sequence length="153" mass="17244">YNHFRVTISDSQQVVWVLKGNRLIAVPFGSNVEPVTLSLIACTDTDFYSTGKGTPYYLGIKEQNLLEIQGQPTLQLKEENIMNLYGDVKGQEPFLFFRNKEGSTFVFQSVSCPGWFIATSSMGEQPVTLTKERGKTESTDFYLEDENEIQPGL</sequence>
<dbReference type="Pfam" id="PF00340">
    <property type="entry name" value="IL1"/>
    <property type="match status" value="1"/>
</dbReference>
<dbReference type="GO" id="GO:0045582">
    <property type="term" value="P:positive regulation of T cell differentiation"/>
    <property type="evidence" value="ECO:0007669"/>
    <property type="project" value="TreeGrafter"/>
</dbReference>
<dbReference type="GO" id="GO:0005125">
    <property type="term" value="F:cytokine activity"/>
    <property type="evidence" value="ECO:0007669"/>
    <property type="project" value="InterPro"/>
</dbReference>
<dbReference type="FunFam" id="2.80.10.50:FF:000013">
    <property type="entry name" value="Interleukin-1"/>
    <property type="match status" value="1"/>
</dbReference>
<dbReference type="InterPro" id="IPR000975">
    <property type="entry name" value="IL-1_fam"/>
</dbReference>
<organism evidence="8 9">
    <name type="scientific">Balaenoptera physalus</name>
    <name type="common">Fin whale</name>
    <name type="synonym">Balaena physalus</name>
    <dbReference type="NCBI Taxonomy" id="9770"/>
    <lineage>
        <taxon>Eukaryota</taxon>
        <taxon>Metazoa</taxon>
        <taxon>Chordata</taxon>
        <taxon>Craniata</taxon>
        <taxon>Vertebrata</taxon>
        <taxon>Euteleostomi</taxon>
        <taxon>Mammalia</taxon>
        <taxon>Eutheria</taxon>
        <taxon>Laurasiatheria</taxon>
        <taxon>Artiodactyla</taxon>
        <taxon>Whippomorpha</taxon>
        <taxon>Cetacea</taxon>
        <taxon>Mysticeti</taxon>
        <taxon>Balaenopteridae</taxon>
        <taxon>Balaenoptera</taxon>
    </lineage>
</organism>
<dbReference type="GO" id="GO:0071222">
    <property type="term" value="P:cellular response to lipopolysaccharide"/>
    <property type="evidence" value="ECO:0007669"/>
    <property type="project" value="TreeGrafter"/>
</dbReference>
<comment type="caution">
    <text evidence="8">The sequence shown here is derived from an EMBL/GenBank/DDBJ whole genome shotgun (WGS) entry which is preliminary data.</text>
</comment>
<dbReference type="PANTHER" id="PTHR10078">
    <property type="entry name" value="INTERLEUKIN-1 FAMILY MEMBER"/>
    <property type="match status" value="1"/>
</dbReference>
<evidence type="ECO:0000256" key="4">
    <source>
        <dbReference type="ARBA" id="ARBA00022525"/>
    </source>
</evidence>
<evidence type="ECO:0000256" key="2">
    <source>
        <dbReference type="ARBA" id="ARBA00010448"/>
    </source>
</evidence>
<reference evidence="8 9" key="1">
    <citation type="journal article" date="2019" name="PLoS ONE">
        <title>Genomic analyses reveal an absence of contemporary introgressive admixture between fin whales and blue whales, despite known hybrids.</title>
        <authorList>
            <person name="Westbury M.V."/>
            <person name="Petersen B."/>
            <person name="Lorenzen E.D."/>
        </authorList>
    </citation>
    <scope>NUCLEOTIDE SEQUENCE [LARGE SCALE GENOMIC DNA]</scope>
    <source>
        <strain evidence="8">FinWhale-01</strain>
    </source>
</reference>
<name>A0A643BNT8_BALPH</name>
<dbReference type="PROSITE" id="PS00253">
    <property type="entry name" value="INTERLEUKIN_1"/>
    <property type="match status" value="1"/>
</dbReference>
<dbReference type="PRINTS" id="PR01360">
    <property type="entry name" value="INTRLEUKIN1X"/>
</dbReference>
<dbReference type="GO" id="GO:0002437">
    <property type="term" value="P:inflammatory response to antigenic stimulus"/>
    <property type="evidence" value="ECO:0007669"/>
    <property type="project" value="TreeGrafter"/>
</dbReference>